<name>A0A7C0YB54_DESA2</name>
<organism evidence="6">
    <name type="scientific">Desulfofervidus auxilii</name>
    <dbReference type="NCBI Taxonomy" id="1621989"/>
    <lineage>
        <taxon>Bacteria</taxon>
        <taxon>Pseudomonadati</taxon>
        <taxon>Thermodesulfobacteriota</taxon>
        <taxon>Candidatus Desulfofervidia</taxon>
        <taxon>Candidatus Desulfofervidales</taxon>
        <taxon>Candidatus Desulfofervidaceae</taxon>
        <taxon>Candidatus Desulfofervidus</taxon>
    </lineage>
</organism>
<dbReference type="Proteomes" id="UP000886289">
    <property type="component" value="Unassembled WGS sequence"/>
</dbReference>
<dbReference type="InterPro" id="IPR051813">
    <property type="entry name" value="HepT_RNase_toxin"/>
</dbReference>
<keyword evidence="2" id="KW-1277">Toxin-antitoxin system</keyword>
<keyword evidence="4" id="KW-0547">Nucleotide-binding</keyword>
<proteinExistence type="predicted"/>
<keyword evidence="5" id="KW-0378">Hydrolase</keyword>
<dbReference type="GO" id="GO:0000166">
    <property type="term" value="F:nucleotide binding"/>
    <property type="evidence" value="ECO:0007669"/>
    <property type="project" value="UniProtKB-KW"/>
</dbReference>
<reference evidence="6" key="1">
    <citation type="journal article" date="2020" name="mSystems">
        <title>Genome- and Community-Level Interaction Insights into Carbon Utilization and Element Cycling Functions of Hydrothermarchaeota in Hydrothermal Sediment.</title>
        <authorList>
            <person name="Zhou Z."/>
            <person name="Liu Y."/>
            <person name="Xu W."/>
            <person name="Pan J."/>
            <person name="Luo Z.H."/>
            <person name="Li M."/>
        </authorList>
    </citation>
    <scope>NUCLEOTIDE SEQUENCE [LARGE SCALE GENOMIC DNA]</scope>
    <source>
        <strain evidence="6">HyVt-233</strain>
    </source>
</reference>
<evidence type="ECO:0000256" key="2">
    <source>
        <dbReference type="ARBA" id="ARBA00022649"/>
    </source>
</evidence>
<evidence type="ECO:0000313" key="6">
    <source>
        <dbReference type="EMBL" id="HDD45052.1"/>
    </source>
</evidence>
<dbReference type="InterPro" id="IPR008201">
    <property type="entry name" value="HepT-like"/>
</dbReference>
<dbReference type="EMBL" id="DRBS01000347">
    <property type="protein sequence ID" value="HDD45052.1"/>
    <property type="molecule type" value="Genomic_DNA"/>
</dbReference>
<dbReference type="PANTHER" id="PTHR34139">
    <property type="entry name" value="UPF0331 PROTEIN MJ0127"/>
    <property type="match status" value="1"/>
</dbReference>
<protein>
    <submittedName>
        <fullName evidence="6">DUF86 domain-containing protein</fullName>
    </submittedName>
</protein>
<comment type="caution">
    <text evidence="6">The sequence shown here is derived from an EMBL/GenBank/DDBJ whole genome shotgun (WGS) entry which is preliminary data.</text>
</comment>
<evidence type="ECO:0000256" key="3">
    <source>
        <dbReference type="ARBA" id="ARBA00022722"/>
    </source>
</evidence>
<keyword evidence="1" id="KW-0597">Phosphoprotein</keyword>
<dbReference type="GO" id="GO:0004540">
    <property type="term" value="F:RNA nuclease activity"/>
    <property type="evidence" value="ECO:0007669"/>
    <property type="project" value="InterPro"/>
</dbReference>
<dbReference type="AlphaFoldDB" id="A0A7C0YB54"/>
<gene>
    <name evidence="6" type="ORF">ENG63_09390</name>
</gene>
<dbReference type="Pfam" id="PF01934">
    <property type="entry name" value="HepT-like"/>
    <property type="match status" value="1"/>
</dbReference>
<keyword evidence="3" id="KW-0540">Nuclease</keyword>
<accession>A0A7C0YB54</accession>
<evidence type="ECO:0000256" key="5">
    <source>
        <dbReference type="ARBA" id="ARBA00022801"/>
    </source>
</evidence>
<evidence type="ECO:0000256" key="1">
    <source>
        <dbReference type="ARBA" id="ARBA00022553"/>
    </source>
</evidence>
<dbReference type="PANTHER" id="PTHR34139:SF1">
    <property type="entry name" value="RNASE MJ1380-RELATED"/>
    <property type="match status" value="1"/>
</dbReference>
<evidence type="ECO:0000256" key="4">
    <source>
        <dbReference type="ARBA" id="ARBA00022741"/>
    </source>
</evidence>
<dbReference type="GO" id="GO:0016787">
    <property type="term" value="F:hydrolase activity"/>
    <property type="evidence" value="ECO:0007669"/>
    <property type="project" value="UniProtKB-KW"/>
</dbReference>
<dbReference type="GO" id="GO:0110001">
    <property type="term" value="C:toxin-antitoxin complex"/>
    <property type="evidence" value="ECO:0007669"/>
    <property type="project" value="InterPro"/>
</dbReference>
<sequence>MYDKELVLDILRQIENSINIILKRFSVINDPNDFVEDEEGLEKLDSICMQLIAIGEALKQIDKITEGKFLLKYPQVEWDKAKKMRDVIAHHYFDIDEEVVFIVCQKHLPLMLEVVRGMIKDLEIEDK</sequence>